<feature type="domain" description="Methyltransferase" evidence="6">
    <location>
        <begin position="733"/>
        <end position="825"/>
    </location>
</feature>
<organism evidence="8 9">
    <name type="scientific">Thermogutta terrifontis</name>
    <dbReference type="NCBI Taxonomy" id="1331910"/>
    <lineage>
        <taxon>Bacteria</taxon>
        <taxon>Pseudomonadati</taxon>
        <taxon>Planctomycetota</taxon>
        <taxon>Planctomycetia</taxon>
        <taxon>Pirellulales</taxon>
        <taxon>Thermoguttaceae</taxon>
        <taxon>Thermogutta</taxon>
    </lineage>
</organism>
<name>A0A286RD44_9BACT</name>
<dbReference type="KEGG" id="ttf:THTE_1288"/>
<dbReference type="GO" id="GO:0030313">
    <property type="term" value="C:cell envelope"/>
    <property type="evidence" value="ECO:0007669"/>
    <property type="project" value="UniProtKB-SubCell"/>
</dbReference>
<dbReference type="GO" id="GO:0016829">
    <property type="term" value="F:lyase activity"/>
    <property type="evidence" value="ECO:0007669"/>
    <property type="project" value="InterPro"/>
</dbReference>
<dbReference type="SUPFAM" id="SSF53335">
    <property type="entry name" value="S-adenosyl-L-methionine-dependent methyltransferases"/>
    <property type="match status" value="1"/>
</dbReference>
<dbReference type="InterPro" id="IPR008929">
    <property type="entry name" value="Chondroitin_lyas"/>
</dbReference>
<dbReference type="EMBL" id="CP018477">
    <property type="protein sequence ID" value="ASV73890.1"/>
    <property type="molecule type" value="Genomic_DNA"/>
</dbReference>
<protein>
    <submittedName>
        <fullName evidence="8">Methyltransferase</fullName>
    </submittedName>
</protein>
<dbReference type="CDD" id="cd02440">
    <property type="entry name" value="AdoMet_MTases"/>
    <property type="match status" value="1"/>
</dbReference>
<proteinExistence type="predicted"/>
<dbReference type="InterPro" id="IPR029063">
    <property type="entry name" value="SAM-dependent_MTases_sf"/>
</dbReference>
<dbReference type="Gene3D" id="3.40.50.150">
    <property type="entry name" value="Vaccinia Virus protein VP39"/>
    <property type="match status" value="1"/>
</dbReference>
<dbReference type="Pfam" id="PF07940">
    <property type="entry name" value="Hepar_II_III_C"/>
    <property type="match status" value="1"/>
</dbReference>
<keyword evidence="4" id="KW-0949">S-adenosyl-L-methionine</keyword>
<keyword evidence="3 8" id="KW-0808">Transferase</keyword>
<dbReference type="InterPro" id="IPR012480">
    <property type="entry name" value="Hepar_II_III_C"/>
</dbReference>
<dbReference type="Proteomes" id="UP000215086">
    <property type="component" value="Chromosome"/>
</dbReference>
<keyword evidence="2 8" id="KW-0489">Methyltransferase</keyword>
<evidence type="ECO:0000313" key="8">
    <source>
        <dbReference type="EMBL" id="ASV73890.1"/>
    </source>
</evidence>
<evidence type="ECO:0000256" key="4">
    <source>
        <dbReference type="ARBA" id="ARBA00022691"/>
    </source>
</evidence>
<evidence type="ECO:0000259" key="7">
    <source>
        <dbReference type="Pfam" id="PF16332"/>
    </source>
</evidence>
<dbReference type="InterPro" id="IPR032518">
    <property type="entry name" value="HepII_N"/>
</dbReference>
<evidence type="ECO:0000256" key="2">
    <source>
        <dbReference type="ARBA" id="ARBA00022603"/>
    </source>
</evidence>
<reference evidence="8 9" key="1">
    <citation type="journal article" name="Front. Microbiol.">
        <title>Sugar Metabolism of the First Thermophilic Planctomycete Thermogutta terrifontis: Comparative Genomic and Transcriptomic Approaches.</title>
        <authorList>
            <person name="Elcheninov A.G."/>
            <person name="Menzel P."/>
            <person name="Gudbergsdottir S.R."/>
            <person name="Slesarev A.I."/>
            <person name="Kadnikov V.V."/>
            <person name="Krogh A."/>
            <person name="Bonch-Osmolovskaya E.A."/>
            <person name="Peng X."/>
            <person name="Kublanov I.V."/>
        </authorList>
    </citation>
    <scope>NUCLEOTIDE SEQUENCE [LARGE SCALE GENOMIC DNA]</scope>
    <source>
        <strain evidence="8 9">R1</strain>
    </source>
</reference>
<dbReference type="Gene3D" id="1.50.10.100">
    <property type="entry name" value="Chondroitin AC/alginate lyase"/>
    <property type="match status" value="1"/>
</dbReference>
<feature type="domain" description="Heparinase II/III-like C-terminal" evidence="5">
    <location>
        <begin position="381"/>
        <end position="584"/>
    </location>
</feature>
<dbReference type="GO" id="GO:0008168">
    <property type="term" value="F:methyltransferase activity"/>
    <property type="evidence" value="ECO:0007669"/>
    <property type="project" value="UniProtKB-KW"/>
</dbReference>
<gene>
    <name evidence="8" type="ORF">THTE_1288</name>
</gene>
<evidence type="ECO:0000259" key="6">
    <source>
        <dbReference type="Pfam" id="PF13649"/>
    </source>
</evidence>
<dbReference type="GO" id="GO:0032259">
    <property type="term" value="P:methylation"/>
    <property type="evidence" value="ECO:0007669"/>
    <property type="project" value="UniProtKB-KW"/>
</dbReference>
<dbReference type="AlphaFoldDB" id="A0A286RD44"/>
<evidence type="ECO:0000313" key="9">
    <source>
        <dbReference type="Proteomes" id="UP000215086"/>
    </source>
</evidence>
<dbReference type="PANTHER" id="PTHR43464">
    <property type="entry name" value="METHYLTRANSFERASE"/>
    <property type="match status" value="1"/>
</dbReference>
<dbReference type="Gene3D" id="2.70.98.70">
    <property type="match status" value="1"/>
</dbReference>
<dbReference type="InterPro" id="IPR041698">
    <property type="entry name" value="Methyltransf_25"/>
</dbReference>
<dbReference type="Pfam" id="PF13649">
    <property type="entry name" value="Methyltransf_25"/>
    <property type="match status" value="1"/>
</dbReference>
<keyword evidence="9" id="KW-1185">Reference proteome</keyword>
<evidence type="ECO:0000256" key="3">
    <source>
        <dbReference type="ARBA" id="ARBA00022679"/>
    </source>
</evidence>
<comment type="subcellular location">
    <subcellularLocation>
        <location evidence="1">Cell envelope</location>
    </subcellularLocation>
</comment>
<sequence length="892" mass="100332">MKTCRRESTRAAVFTENALRQKVFLLITLAITASGMLLWRPTLVASESAPPIAEKVRREHPRIWLTPEDWRRLPFRREQDGFPAKEYEDLRRFAYSQSFNPNLWVTPDQAIATLVVFLMEKQDPALRPRIDRFTDYLCTAEGDSWTRLRMLKALAITYDWLHPLLSPKEKDRLIRRMQEVVEVMKKQYRHSDYNNHVYLEYGPLVYAALALAHEEASPWATELLAECDQMLKQHFIPTVNQLGGGKPGQKGEGGWHESMSYFSFFAYELAHQMEAWRTATGEDLFAMCPGLGGAGRWLLYCTRPFDNSFAPIADIETPARWGHQETAYLWLLAQRYRDPFAQWVANHTPLRYPFHIWPKILWFDASIREVQRESLPTGCLFPGVGWASFRSDWGPEAIWGVFVCGDSFAGHQHADQNSFVLSAGEELLVDAGQYGAKAAEFHNTLLIGGGQRVLGNDPRQFVGPTVPGGPFDTGDILAFQENPRFTMVVGDASNAYGRFEKGRRIDPRPTFIRRLLFLKPDVLVLDDYVVPPTPATPVSVLFHFPQAPAIDGDMIRYAGARSSLEMLRIWPPSLPAEAIAVSEEVAGQQKRRSVRVTVSLPSQSVQRNLWVMAVGKADHPPHLKDRLKILSATAEMISLSVRLAEGATVQLDLPLPDWTQATIAYEGDPIISTDRPWPLAAGVLPFTAEGLALIERWDRAYHAGNRPAWDTGRPSSDLRQAIAEKWLQPGRALELGCGTGTNAIYLAEQGFDVTAIDLAPTALAIARDKAKKAGVSVRWLLGDVLNPPSYLPKFDYVYDRGCYHGVRRTAAAEYIATLRRVTKPGSRVLILAGNANEPGTGGPPRVREEEIREDFSRDFHILRLEPTRFDTPSSDRQGALAWTILLERKATP</sequence>
<dbReference type="PANTHER" id="PTHR43464:SF19">
    <property type="entry name" value="UBIQUINONE BIOSYNTHESIS O-METHYLTRANSFERASE, MITOCHONDRIAL"/>
    <property type="match status" value="1"/>
</dbReference>
<feature type="domain" description="Heparinase II N-terminal" evidence="7">
    <location>
        <begin position="147"/>
        <end position="348"/>
    </location>
</feature>
<dbReference type="Pfam" id="PF16332">
    <property type="entry name" value="DUF4962"/>
    <property type="match status" value="1"/>
</dbReference>
<dbReference type="RefSeq" id="WP_168175788.1">
    <property type="nucleotide sequence ID" value="NZ_CP018477.1"/>
</dbReference>
<evidence type="ECO:0000259" key="5">
    <source>
        <dbReference type="Pfam" id="PF07940"/>
    </source>
</evidence>
<evidence type="ECO:0000256" key="1">
    <source>
        <dbReference type="ARBA" id="ARBA00004196"/>
    </source>
</evidence>
<accession>A0A286RD44</accession>